<accession>A0A023BA02</accession>
<feature type="non-terminal residue" evidence="2">
    <location>
        <position position="212"/>
    </location>
</feature>
<organism evidence="2 3">
    <name type="scientific">Gregarina niphandrodes</name>
    <name type="common">Septate eugregarine</name>
    <dbReference type="NCBI Taxonomy" id="110365"/>
    <lineage>
        <taxon>Eukaryota</taxon>
        <taxon>Sar</taxon>
        <taxon>Alveolata</taxon>
        <taxon>Apicomplexa</taxon>
        <taxon>Conoidasida</taxon>
        <taxon>Gregarinasina</taxon>
        <taxon>Eugregarinorida</taxon>
        <taxon>Gregarinidae</taxon>
        <taxon>Gregarina</taxon>
    </lineage>
</organism>
<name>A0A023BA02_GRENI</name>
<dbReference type="VEuPathDB" id="CryptoDB:GNI_043460"/>
<dbReference type="EMBL" id="AFNH02000331">
    <property type="protein sequence ID" value="EZG77004.1"/>
    <property type="molecule type" value="Genomic_DNA"/>
</dbReference>
<dbReference type="AlphaFoldDB" id="A0A023BA02"/>
<evidence type="ECO:0000313" key="2">
    <source>
        <dbReference type="EMBL" id="EZG77004.1"/>
    </source>
</evidence>
<evidence type="ECO:0000313" key="3">
    <source>
        <dbReference type="Proteomes" id="UP000019763"/>
    </source>
</evidence>
<proteinExistence type="predicted"/>
<keyword evidence="3" id="KW-1185">Reference proteome</keyword>
<feature type="region of interest" description="Disordered" evidence="1">
    <location>
        <begin position="125"/>
        <end position="181"/>
    </location>
</feature>
<gene>
    <name evidence="2" type="ORF">GNI_043460</name>
</gene>
<protein>
    <submittedName>
        <fullName evidence="2">Uncharacterized protein</fullName>
    </submittedName>
</protein>
<feature type="compositionally biased region" description="Polar residues" evidence="1">
    <location>
        <begin position="132"/>
        <end position="161"/>
    </location>
</feature>
<comment type="caution">
    <text evidence="2">The sequence shown here is derived from an EMBL/GenBank/DDBJ whole genome shotgun (WGS) entry which is preliminary data.</text>
</comment>
<reference evidence="2" key="1">
    <citation type="submission" date="2013-12" db="EMBL/GenBank/DDBJ databases">
        <authorList>
            <person name="Omoto C.K."/>
            <person name="Sibley D."/>
            <person name="Venepally P."/>
            <person name="Hadjithomas M."/>
            <person name="Karamycheva S."/>
            <person name="Brunk B."/>
            <person name="Roos D."/>
            <person name="Caler E."/>
            <person name="Lorenzi H."/>
        </authorList>
    </citation>
    <scope>NUCLEOTIDE SEQUENCE</scope>
</reference>
<dbReference type="RefSeq" id="XP_011129541.1">
    <property type="nucleotide sequence ID" value="XM_011131239.1"/>
</dbReference>
<sequence>MAWRNIISNVLPFFGGESQSVLPMAVGRGTLNGREPGDSRMHWLYTWETRDKMMPARTRFARTLGHIQFTNVAGHSWCNSGYGDAMTLAISQLMKSEVAVMLNNAAASIDNKSGGLLWDEAQGRFVSDPPKASSNPLKTNSDPTAKNQRPGTQQGNTTIGRLNTGGVYNTGGGGHNTGNASSGRYNGGTGGYATGGYATGGGSFSIGGGSNN</sequence>
<evidence type="ECO:0000256" key="1">
    <source>
        <dbReference type="SAM" id="MobiDB-lite"/>
    </source>
</evidence>
<dbReference type="Proteomes" id="UP000019763">
    <property type="component" value="Unassembled WGS sequence"/>
</dbReference>
<dbReference type="GeneID" id="22911663"/>